<name>A0A0P4XVL0_9CRUS</name>
<evidence type="ECO:0000256" key="1">
    <source>
        <dbReference type="SAM" id="Phobius"/>
    </source>
</evidence>
<reference evidence="2" key="1">
    <citation type="submission" date="2015-10" db="EMBL/GenBank/DDBJ databases">
        <title>Daphnia magna gene sets from two clonal populations assembled and annotated with EvidentialGene.</title>
        <authorList>
            <person name="Gilbert D."/>
            <person name="Podicheti R."/>
            <person name="Orsini L."/>
            <person name="Colbourne J."/>
            <person name="Pfrender M."/>
        </authorList>
    </citation>
    <scope>NUCLEOTIDE SEQUENCE</scope>
</reference>
<dbReference type="EMBL" id="LRGB01000134">
    <property type="protein sequence ID" value="KZS20686.1"/>
    <property type="molecule type" value="Genomic_DNA"/>
</dbReference>
<keyword evidence="1" id="KW-1133">Transmembrane helix</keyword>
<feature type="transmembrane region" description="Helical" evidence="1">
    <location>
        <begin position="6"/>
        <end position="28"/>
    </location>
</feature>
<keyword evidence="1" id="KW-0812">Transmembrane</keyword>
<evidence type="ECO:0000313" key="4">
    <source>
        <dbReference type="Proteomes" id="UP000076858"/>
    </source>
</evidence>
<sequence length="106" mass="11963">MILPDLVVGVGSIIFPTPFMLILIEFLAEVDGVSGVDFLIKQFASSYMEKEHVVDMSSSLADPDHLDKSWFFPMQNVYLGLNATSLYYDLKQKHRDHLQSTSHTPS</sequence>
<keyword evidence="4" id="KW-1185">Reference proteome</keyword>
<dbReference type="Proteomes" id="UP000076858">
    <property type="component" value="Unassembled WGS sequence"/>
</dbReference>
<reference evidence="3 4" key="3">
    <citation type="submission" date="2016-03" db="EMBL/GenBank/DDBJ databases">
        <title>EvidentialGene: Evidence-directed Construction of Genes on Genomes.</title>
        <authorList>
            <person name="Gilbert D.G."/>
            <person name="Choi J.-H."/>
            <person name="Mockaitis K."/>
            <person name="Colbourne J."/>
            <person name="Pfrender M."/>
        </authorList>
    </citation>
    <scope>NUCLEOTIDE SEQUENCE [LARGE SCALE GENOMIC DNA]</scope>
    <source>
        <strain evidence="3 4">Xinb3</strain>
        <tissue evidence="3">Complete organism</tissue>
    </source>
</reference>
<reference evidence="2" key="2">
    <citation type="submission" date="2015-10" db="EMBL/GenBank/DDBJ databases">
        <authorList>
            <person name="Gilbert D.G."/>
        </authorList>
    </citation>
    <scope>NUCLEOTIDE SEQUENCE</scope>
</reference>
<accession>A0A0P4XVL0</accession>
<organism evidence="2">
    <name type="scientific">Daphnia magna</name>
    <dbReference type="NCBI Taxonomy" id="35525"/>
    <lineage>
        <taxon>Eukaryota</taxon>
        <taxon>Metazoa</taxon>
        <taxon>Ecdysozoa</taxon>
        <taxon>Arthropoda</taxon>
        <taxon>Crustacea</taxon>
        <taxon>Branchiopoda</taxon>
        <taxon>Diplostraca</taxon>
        <taxon>Cladocera</taxon>
        <taxon>Anomopoda</taxon>
        <taxon>Daphniidae</taxon>
        <taxon>Daphnia</taxon>
    </lineage>
</organism>
<evidence type="ECO:0000313" key="3">
    <source>
        <dbReference type="EMBL" id="KZS20686.1"/>
    </source>
</evidence>
<keyword evidence="1" id="KW-0472">Membrane</keyword>
<gene>
    <name evidence="3" type="ORF">APZ42_012554</name>
</gene>
<dbReference type="EMBL" id="GDIP01236189">
    <property type="protein sequence ID" value="JAI87212.1"/>
    <property type="molecule type" value="Transcribed_RNA"/>
</dbReference>
<protein>
    <submittedName>
        <fullName evidence="2">Uncharacterized protein</fullName>
    </submittedName>
</protein>
<proteinExistence type="predicted"/>
<evidence type="ECO:0000313" key="2">
    <source>
        <dbReference type="EMBL" id="JAI87212.1"/>
    </source>
</evidence>
<dbReference type="AlphaFoldDB" id="A0A0P4XVL0"/>